<evidence type="ECO:0008006" key="3">
    <source>
        <dbReference type="Google" id="ProtNLM"/>
    </source>
</evidence>
<evidence type="ECO:0000313" key="2">
    <source>
        <dbReference type="Proteomes" id="UP000297245"/>
    </source>
</evidence>
<proteinExistence type="predicted"/>
<name>A0A4S8LTH0_DENBC</name>
<dbReference type="AlphaFoldDB" id="A0A4S8LTH0"/>
<dbReference type="EMBL" id="ML179267">
    <property type="protein sequence ID" value="THU92804.1"/>
    <property type="molecule type" value="Genomic_DNA"/>
</dbReference>
<feature type="non-terminal residue" evidence="1">
    <location>
        <position position="167"/>
    </location>
</feature>
<feature type="non-terminal residue" evidence="1">
    <location>
        <position position="1"/>
    </location>
</feature>
<accession>A0A4S8LTH0</accession>
<dbReference type="Proteomes" id="UP000297245">
    <property type="component" value="Unassembled WGS sequence"/>
</dbReference>
<keyword evidence="2" id="KW-1185">Reference proteome</keyword>
<sequence length="167" mass="17560">LRTLACGEVRLRVPTRSPADGFFTLVLKECYHAPDLPMNLISVGALIDDGMTFKWSPDRATVYVPGPASSSFTTTVTNGLCFLDCDFLVPPCNAGMDASFSLAAAAAPAPMSASILHARCVHAGRPVMDRVLAGKLVNGVSWDGVPLPELCPSCIEGKRPAAPFASP</sequence>
<reference evidence="1 2" key="1">
    <citation type="journal article" date="2019" name="Nat. Ecol. Evol.">
        <title>Megaphylogeny resolves global patterns of mushroom evolution.</title>
        <authorList>
            <person name="Varga T."/>
            <person name="Krizsan K."/>
            <person name="Foldi C."/>
            <person name="Dima B."/>
            <person name="Sanchez-Garcia M."/>
            <person name="Sanchez-Ramirez S."/>
            <person name="Szollosi G.J."/>
            <person name="Szarkandi J.G."/>
            <person name="Papp V."/>
            <person name="Albert L."/>
            <person name="Andreopoulos W."/>
            <person name="Angelini C."/>
            <person name="Antonin V."/>
            <person name="Barry K.W."/>
            <person name="Bougher N.L."/>
            <person name="Buchanan P."/>
            <person name="Buyck B."/>
            <person name="Bense V."/>
            <person name="Catcheside P."/>
            <person name="Chovatia M."/>
            <person name="Cooper J."/>
            <person name="Damon W."/>
            <person name="Desjardin D."/>
            <person name="Finy P."/>
            <person name="Geml J."/>
            <person name="Haridas S."/>
            <person name="Hughes K."/>
            <person name="Justo A."/>
            <person name="Karasinski D."/>
            <person name="Kautmanova I."/>
            <person name="Kiss B."/>
            <person name="Kocsube S."/>
            <person name="Kotiranta H."/>
            <person name="LaButti K.M."/>
            <person name="Lechner B.E."/>
            <person name="Liimatainen K."/>
            <person name="Lipzen A."/>
            <person name="Lukacs Z."/>
            <person name="Mihaltcheva S."/>
            <person name="Morgado L.N."/>
            <person name="Niskanen T."/>
            <person name="Noordeloos M.E."/>
            <person name="Ohm R.A."/>
            <person name="Ortiz-Santana B."/>
            <person name="Ovrebo C."/>
            <person name="Racz N."/>
            <person name="Riley R."/>
            <person name="Savchenko A."/>
            <person name="Shiryaev A."/>
            <person name="Soop K."/>
            <person name="Spirin V."/>
            <person name="Szebenyi C."/>
            <person name="Tomsovsky M."/>
            <person name="Tulloss R.E."/>
            <person name="Uehling J."/>
            <person name="Grigoriev I.V."/>
            <person name="Vagvolgyi C."/>
            <person name="Papp T."/>
            <person name="Martin F.M."/>
            <person name="Miettinen O."/>
            <person name="Hibbett D.S."/>
            <person name="Nagy L.G."/>
        </authorList>
    </citation>
    <scope>NUCLEOTIDE SEQUENCE [LARGE SCALE GENOMIC DNA]</scope>
    <source>
        <strain evidence="1 2">CBS 962.96</strain>
    </source>
</reference>
<dbReference type="OrthoDB" id="3025757at2759"/>
<protein>
    <recommendedName>
        <fullName evidence="3">GAG-pre-integrase domain-containing protein</fullName>
    </recommendedName>
</protein>
<evidence type="ECO:0000313" key="1">
    <source>
        <dbReference type="EMBL" id="THU92804.1"/>
    </source>
</evidence>
<organism evidence="1 2">
    <name type="scientific">Dendrothele bispora (strain CBS 962.96)</name>
    <dbReference type="NCBI Taxonomy" id="1314807"/>
    <lineage>
        <taxon>Eukaryota</taxon>
        <taxon>Fungi</taxon>
        <taxon>Dikarya</taxon>
        <taxon>Basidiomycota</taxon>
        <taxon>Agaricomycotina</taxon>
        <taxon>Agaricomycetes</taxon>
        <taxon>Agaricomycetidae</taxon>
        <taxon>Agaricales</taxon>
        <taxon>Agaricales incertae sedis</taxon>
        <taxon>Dendrothele</taxon>
    </lineage>
</organism>
<gene>
    <name evidence="1" type="ORF">K435DRAFT_621835</name>
</gene>